<evidence type="ECO:0000313" key="2">
    <source>
        <dbReference type="EMBL" id="EFR01173.1"/>
    </source>
</evidence>
<feature type="region of interest" description="Disordered" evidence="1">
    <location>
        <begin position="1"/>
        <end position="23"/>
    </location>
</feature>
<keyword evidence="3" id="KW-1185">Reference proteome</keyword>
<accession>E4UV56</accession>
<dbReference type="OMA" id="PWEWRPY"/>
<dbReference type="VEuPathDB" id="FungiDB:MGYG_04177"/>
<dbReference type="eggNOG" id="ENOG502SJDA">
    <property type="taxonomic scope" value="Eukaryota"/>
</dbReference>
<organism evidence="3">
    <name type="scientific">Arthroderma gypseum (strain ATCC MYA-4604 / CBS 118893)</name>
    <name type="common">Microsporum gypseum</name>
    <dbReference type="NCBI Taxonomy" id="535722"/>
    <lineage>
        <taxon>Eukaryota</taxon>
        <taxon>Fungi</taxon>
        <taxon>Dikarya</taxon>
        <taxon>Ascomycota</taxon>
        <taxon>Pezizomycotina</taxon>
        <taxon>Eurotiomycetes</taxon>
        <taxon>Eurotiomycetidae</taxon>
        <taxon>Onygenales</taxon>
        <taxon>Arthrodermataceae</taxon>
        <taxon>Nannizzia</taxon>
    </lineage>
</organism>
<dbReference type="AlphaFoldDB" id="E4UV56"/>
<dbReference type="InParanoid" id="E4UV56"/>
<gene>
    <name evidence="2" type="ORF">MGYG_04177</name>
</gene>
<dbReference type="STRING" id="535722.E4UV56"/>
<name>E4UV56_ARTGP</name>
<dbReference type="GeneID" id="10029291"/>
<evidence type="ECO:0000313" key="3">
    <source>
        <dbReference type="Proteomes" id="UP000002669"/>
    </source>
</evidence>
<dbReference type="RefSeq" id="XP_003174003.1">
    <property type="nucleotide sequence ID" value="XM_003173955.1"/>
</dbReference>
<protein>
    <submittedName>
        <fullName evidence="2">Uncharacterized protein</fullName>
    </submittedName>
</protein>
<proteinExistence type="predicted"/>
<sequence>MDLSQLPDISDQLVTPANPARDPADGMDVARCVALHNYLVHYAWVAEGRSPDTLRRNSSTYFAAHGAAAEALRPRLHPSLAAFLDAAIVPLHDDPISGGWFFWVSEFSYPQYLFDEHLADLKDMPADSVVNLYEGGMYIETGGGLFYHQGSHHTVFFMHMDEYDYAFPIEAYQELWHPLETVLSNWINLILIGKVVPSLPVEPSLFGSEKFGCWEWRPYSDAQVDICIAAWDRLCETIEARILRRTAGNAVNNDDCNNKCHNSEPPLVPPAVLDAASVPDPGFARAFLTRARRPLFHRIAPGLVLPAMDKEGFALQQPYTSLHRSSPYSIPPICLFPADGERLVYLTGRTCTFTEDFSPLYNSNIPPRVNAGVYGESVERNNYDNAEEGFRLLLPFGFKKRYGESTEPGVRTSDGSFAESMGSLFQHGFKPFGGDVIRPQRLECLFNCWRKLIDDGIWSVGPEGVEGTLDTFREADGELWRHYCIPLSW</sequence>
<evidence type="ECO:0000256" key="1">
    <source>
        <dbReference type="SAM" id="MobiDB-lite"/>
    </source>
</evidence>
<dbReference type="Proteomes" id="UP000002669">
    <property type="component" value="Unassembled WGS sequence"/>
</dbReference>
<reference evidence="3" key="1">
    <citation type="journal article" date="2012" name="MBio">
        <title>Comparative genome analysis of Trichophyton rubrum and related dermatophytes reveals candidate genes involved in infection.</title>
        <authorList>
            <person name="Martinez D.A."/>
            <person name="Oliver B.G."/>
            <person name="Graeser Y."/>
            <person name="Goldberg J.M."/>
            <person name="Li W."/>
            <person name="Martinez-Rossi N.M."/>
            <person name="Monod M."/>
            <person name="Shelest E."/>
            <person name="Barton R.C."/>
            <person name="Birch E."/>
            <person name="Brakhage A.A."/>
            <person name="Chen Z."/>
            <person name="Gurr S.J."/>
            <person name="Heiman D."/>
            <person name="Heitman J."/>
            <person name="Kosti I."/>
            <person name="Rossi A."/>
            <person name="Saif S."/>
            <person name="Samalova M."/>
            <person name="Saunders C.W."/>
            <person name="Shea T."/>
            <person name="Summerbell R.C."/>
            <person name="Xu J."/>
            <person name="Young S."/>
            <person name="Zeng Q."/>
            <person name="Birren B.W."/>
            <person name="Cuomo C.A."/>
            <person name="White T.C."/>
        </authorList>
    </citation>
    <scope>NUCLEOTIDE SEQUENCE [LARGE SCALE GENOMIC DNA]</scope>
    <source>
        <strain evidence="3">ATCC MYA-4604 / CBS 118893</strain>
    </source>
</reference>
<dbReference type="EMBL" id="DS989824">
    <property type="protein sequence ID" value="EFR01173.1"/>
    <property type="molecule type" value="Genomic_DNA"/>
</dbReference>
<dbReference type="OrthoDB" id="3029470at2759"/>
<dbReference type="HOGENOM" id="CLU_024460_0_0_1"/>